<dbReference type="Pfam" id="PF13669">
    <property type="entry name" value="Glyoxalase_4"/>
    <property type="match status" value="1"/>
</dbReference>
<reference evidence="3" key="1">
    <citation type="journal article" date="2023" name="Int. J. Syst. Evol. Microbiol.">
        <title>Sinisalibacter aestuarii sp. nov., isolated from estuarine sediment of the Arakawa River.</title>
        <authorList>
            <person name="Arafat S.T."/>
            <person name="Hirano S."/>
            <person name="Sato A."/>
            <person name="Takeuchi K."/>
            <person name="Yasuda T."/>
            <person name="Terahara T."/>
            <person name="Hamada M."/>
            <person name="Kobayashi T."/>
        </authorList>
    </citation>
    <scope>NUCLEOTIDE SEQUENCE</scope>
    <source>
        <strain evidence="3">B-399</strain>
    </source>
</reference>
<evidence type="ECO:0000313" key="3">
    <source>
        <dbReference type="EMBL" id="GKY87083.1"/>
    </source>
</evidence>
<organism evidence="3 4">
    <name type="scientific">Sinisalibacter aestuarii</name>
    <dbReference type="NCBI Taxonomy" id="2949426"/>
    <lineage>
        <taxon>Bacteria</taxon>
        <taxon>Pseudomonadati</taxon>
        <taxon>Pseudomonadota</taxon>
        <taxon>Alphaproteobacteria</taxon>
        <taxon>Rhodobacterales</taxon>
        <taxon>Roseobacteraceae</taxon>
        <taxon>Sinisalibacter</taxon>
    </lineage>
</organism>
<dbReference type="EMBL" id="BROH01000001">
    <property type="protein sequence ID" value="GKY87083.1"/>
    <property type="molecule type" value="Genomic_DNA"/>
</dbReference>
<dbReference type="Proteomes" id="UP001144205">
    <property type="component" value="Unassembled WGS sequence"/>
</dbReference>
<dbReference type="InterPro" id="IPR037523">
    <property type="entry name" value="VOC_core"/>
</dbReference>
<dbReference type="Gene3D" id="3.10.180.10">
    <property type="entry name" value="2,3-Dihydroxybiphenyl 1,2-Dioxygenase, domain 1"/>
    <property type="match status" value="1"/>
</dbReference>
<gene>
    <name evidence="3" type="ORF">STA1M1_09520</name>
</gene>
<evidence type="ECO:0000313" key="4">
    <source>
        <dbReference type="Proteomes" id="UP001144205"/>
    </source>
</evidence>
<dbReference type="InterPro" id="IPR029068">
    <property type="entry name" value="Glyas_Bleomycin-R_OHBP_Dase"/>
</dbReference>
<name>A0ABQ5LQ60_9RHOB</name>
<proteinExistence type="predicted"/>
<evidence type="ECO:0000256" key="1">
    <source>
        <dbReference type="ARBA" id="ARBA00022723"/>
    </source>
</evidence>
<dbReference type="SUPFAM" id="SSF54593">
    <property type="entry name" value="Glyoxalase/Bleomycin resistance protein/Dihydroxybiphenyl dioxygenase"/>
    <property type="match status" value="1"/>
</dbReference>
<dbReference type="RefSeq" id="WP_281841016.1">
    <property type="nucleotide sequence ID" value="NZ_BROH01000001.1"/>
</dbReference>
<accession>A0ABQ5LQ60</accession>
<evidence type="ECO:0000259" key="2">
    <source>
        <dbReference type="PROSITE" id="PS51819"/>
    </source>
</evidence>
<keyword evidence="4" id="KW-1185">Reference proteome</keyword>
<comment type="caution">
    <text evidence="3">The sequence shown here is derived from an EMBL/GenBank/DDBJ whole genome shotgun (WGS) entry which is preliminary data.</text>
</comment>
<dbReference type="PROSITE" id="PS51819">
    <property type="entry name" value="VOC"/>
    <property type="match status" value="1"/>
</dbReference>
<protein>
    <submittedName>
        <fullName evidence="3">Glyoxalase</fullName>
    </submittedName>
</protein>
<feature type="domain" description="VOC" evidence="2">
    <location>
        <begin position="18"/>
        <end position="163"/>
    </location>
</feature>
<sequence>MAERLVEKAKAGMPGLRGVEHLGITVPDLEAATRFLVDVLGCEQFYDLGPFKFDDDWMERQLAVHPRTVMKKLRFFRCGHGPNFEVFEYEAPDQRSEPPRNSDIGGHHLAFYTDDFDGALQWLRDHDVRILGEPIVRDSGPSAGQTWVYFLAPWGLQMELVSFPDGKGYEATTDRRLWSPVDPLK</sequence>
<dbReference type="PANTHER" id="PTHR43048">
    <property type="entry name" value="METHYLMALONYL-COA EPIMERASE"/>
    <property type="match status" value="1"/>
</dbReference>
<keyword evidence="1" id="KW-0479">Metal-binding</keyword>
<dbReference type="InterPro" id="IPR051785">
    <property type="entry name" value="MMCE/EMCE_epimerase"/>
</dbReference>
<dbReference type="PANTHER" id="PTHR43048:SF6">
    <property type="entry name" value="BLR8189 PROTEIN"/>
    <property type="match status" value="1"/>
</dbReference>